<keyword evidence="1" id="KW-0812">Transmembrane</keyword>
<dbReference type="SUPFAM" id="SSF82693">
    <property type="entry name" value="Multidrug efflux transporter AcrB pore domain, PN1, PN2, PC1 and PC2 subdomains"/>
    <property type="match status" value="2"/>
</dbReference>
<proteinExistence type="predicted"/>
<feature type="transmembrane region" description="Helical" evidence="1">
    <location>
        <begin position="847"/>
        <end position="870"/>
    </location>
</feature>
<feature type="transmembrane region" description="Helical" evidence="1">
    <location>
        <begin position="464"/>
        <end position="482"/>
    </location>
</feature>
<feature type="transmembrane region" description="Helical" evidence="1">
    <location>
        <begin position="877"/>
        <end position="897"/>
    </location>
</feature>
<feature type="transmembrane region" description="Helical" evidence="1">
    <location>
        <begin position="361"/>
        <end position="381"/>
    </location>
</feature>
<dbReference type="Gene3D" id="3.30.70.1440">
    <property type="entry name" value="Multidrug efflux transporter AcrB pore domain"/>
    <property type="match status" value="1"/>
</dbReference>
<comment type="caution">
    <text evidence="2">The sequence shown here is derived from an EMBL/GenBank/DDBJ whole genome shotgun (WGS) entry which is preliminary data.</text>
</comment>
<protein>
    <submittedName>
        <fullName evidence="2">Cation/multidrug efflux pump</fullName>
    </submittedName>
</protein>
<dbReference type="RefSeq" id="WP_103073970.1">
    <property type="nucleotide sequence ID" value="NZ_NPZB01000001.1"/>
</dbReference>
<feature type="transmembrane region" description="Helical" evidence="1">
    <location>
        <begin position="432"/>
        <end position="452"/>
    </location>
</feature>
<dbReference type="EMBL" id="NPZB01000001">
    <property type="protein sequence ID" value="PNS08840.1"/>
    <property type="molecule type" value="Genomic_DNA"/>
</dbReference>
<feature type="transmembrane region" description="Helical" evidence="1">
    <location>
        <begin position="950"/>
        <end position="969"/>
    </location>
</feature>
<gene>
    <name evidence="2" type="ORF">Lysil_0469</name>
</gene>
<feature type="transmembrane region" description="Helical" evidence="1">
    <location>
        <begin position="16"/>
        <end position="34"/>
    </location>
</feature>
<keyword evidence="1" id="KW-0472">Membrane</keyword>
<sequence length="1030" mass="109952">MSGGGSVSSWAIRRPLPAIMVFFVLCVAGLWGYHKLPVARFPDIAFPMTVVTVIQPGASPSQLETEVTRKIEDSVATIPNIKRVTSTVVEGTSTTAIEFNLDTDLMVALNDTKDAVTRVRTDLPQDIQEPIVSKVNIGGSLLTYSVSSPGMTADELSWFVDRDVARAVYGVEGVAAVNRIGGIDRQVRVDLDPQALEAYGVTAGEVSQQLLAMQVERPGGKAELGGAQQTIRTIGTVKDAQQLRDYSIALADGRAVRLSSIATITDAAADPTQAAFLDGKPVVGFSMSRTRGSDELKVKAGVEAALAELHKLHPAINFNLVTDNTVETWNSYSSSMEMLVEGALLALLVVWLFLRDWRATWVSAVALPLSIIPTFAVIYFLGFTLNMITLLAMSVVVGILVDDAIVEIENIVRHLGNGKSPIDAAREAADEIGTAVIATSMTLAAVFVPVAFMPGIAGKFFREFGWTAATAVLFSLLVARLLTPMMAAYTLKGAHGHEQPDGKLMTRYLKLVDWALRNRWKTLAIATVLFFASLAIIPFIPATFIPPGDRGLSNLSVELAPGAQIEDTTRIAEIARGKLKSAIPELKQVFTMAGSVPDVGDPAKSGVADPRRATLVLDWGAKGDRKRSQEQLEQAARAALVDLPGVKISYISSEPGQQMMLVLAGDDPDKLESAASAVERDLHTIKGIGSISSSASLLRPELQIRPDSARAADLGVSTAAIAEAARIATAGDYVQRMAKLNLADRQIPIRVGFALDQLRDPATISRMKVRGKSGPVPLDAVADIRPGSGPSVISRYKRQRNVTLTAELNGRPLGDVMKEVQALPSVKRLPAGVQFQNTGDAEIFVELFTGFLLAMVAGIVCIYMVLLLLFNHATQPLTILAAIPLCAGGAFGALLITQNMLSLPALIGLLMLIGIATKNSILLVDYAVMAEDEHGMSQHDAVVDACHKRARPVLMTTIAMGAGMLPLALGFSGDSSFRAPMAVAVIGGLITSTLLSLIVIPATYTVLDDFGSWVARKFHRNPHAQVANDS</sequence>
<feature type="transmembrane region" description="Helical" evidence="1">
    <location>
        <begin position="903"/>
        <end position="929"/>
    </location>
</feature>
<feature type="transmembrane region" description="Helical" evidence="1">
    <location>
        <begin position="981"/>
        <end position="1007"/>
    </location>
</feature>
<dbReference type="Gene3D" id="3.30.70.1320">
    <property type="entry name" value="Multidrug efflux transporter AcrB pore domain like"/>
    <property type="match status" value="1"/>
</dbReference>
<dbReference type="OrthoDB" id="9757904at2"/>
<dbReference type="Pfam" id="PF00873">
    <property type="entry name" value="ACR_tran"/>
    <property type="match status" value="1"/>
</dbReference>
<accession>A0A2K1Q1C7</accession>
<dbReference type="SUPFAM" id="SSF82866">
    <property type="entry name" value="Multidrug efflux transporter AcrB transmembrane domain"/>
    <property type="match status" value="2"/>
</dbReference>
<evidence type="ECO:0000313" key="2">
    <source>
        <dbReference type="EMBL" id="PNS08840.1"/>
    </source>
</evidence>
<dbReference type="PRINTS" id="PR00702">
    <property type="entry name" value="ACRIFLAVINRP"/>
</dbReference>
<dbReference type="GO" id="GO:0042910">
    <property type="term" value="F:xenobiotic transmembrane transporter activity"/>
    <property type="evidence" value="ECO:0007669"/>
    <property type="project" value="TreeGrafter"/>
</dbReference>
<dbReference type="PANTHER" id="PTHR32063:SF77">
    <property type="entry name" value="ACR FAMILY TRANSPORT PROTEIN"/>
    <property type="match status" value="1"/>
</dbReference>
<dbReference type="Gene3D" id="1.20.1640.10">
    <property type="entry name" value="Multidrug efflux transporter AcrB transmembrane domain"/>
    <property type="match status" value="2"/>
</dbReference>
<name>A0A2K1Q1C7_9GAMM</name>
<keyword evidence="3" id="KW-1185">Reference proteome</keyword>
<dbReference type="AlphaFoldDB" id="A0A2K1Q1C7"/>
<dbReference type="Gene3D" id="3.30.70.1430">
    <property type="entry name" value="Multidrug efflux transporter AcrB pore domain"/>
    <property type="match status" value="2"/>
</dbReference>
<dbReference type="Proteomes" id="UP000236220">
    <property type="component" value="Unassembled WGS sequence"/>
</dbReference>
<evidence type="ECO:0000313" key="3">
    <source>
        <dbReference type="Proteomes" id="UP000236220"/>
    </source>
</evidence>
<keyword evidence="1" id="KW-1133">Transmembrane helix</keyword>
<dbReference type="InterPro" id="IPR027463">
    <property type="entry name" value="AcrB_DN_DC_subdom"/>
</dbReference>
<dbReference type="SUPFAM" id="SSF82714">
    <property type="entry name" value="Multidrug efflux transporter AcrB TolC docking domain, DN and DC subdomains"/>
    <property type="match status" value="2"/>
</dbReference>
<dbReference type="GO" id="GO:0005886">
    <property type="term" value="C:plasma membrane"/>
    <property type="evidence" value="ECO:0007669"/>
    <property type="project" value="TreeGrafter"/>
</dbReference>
<feature type="transmembrane region" description="Helical" evidence="1">
    <location>
        <begin position="338"/>
        <end position="354"/>
    </location>
</feature>
<dbReference type="InterPro" id="IPR001036">
    <property type="entry name" value="Acrflvin-R"/>
</dbReference>
<organism evidence="2 3">
    <name type="scientific">Solilutibacter silvestris</name>
    <dbReference type="NCBI Taxonomy" id="1645665"/>
    <lineage>
        <taxon>Bacteria</taxon>
        <taxon>Pseudomonadati</taxon>
        <taxon>Pseudomonadota</taxon>
        <taxon>Gammaproteobacteria</taxon>
        <taxon>Lysobacterales</taxon>
        <taxon>Lysobacteraceae</taxon>
        <taxon>Solilutibacter</taxon>
    </lineage>
</organism>
<feature type="transmembrane region" description="Helical" evidence="1">
    <location>
        <begin position="523"/>
        <end position="545"/>
    </location>
</feature>
<dbReference type="PANTHER" id="PTHR32063">
    <property type="match status" value="1"/>
</dbReference>
<dbReference type="Gene3D" id="3.30.2090.10">
    <property type="entry name" value="Multidrug efflux transporter AcrB TolC docking domain, DN and DC subdomains"/>
    <property type="match status" value="2"/>
</dbReference>
<reference evidence="2 3" key="1">
    <citation type="submission" date="2017-08" db="EMBL/GenBank/DDBJ databases">
        <title>Lysobacter sylvestris genome.</title>
        <authorList>
            <person name="Zhang D.-C."/>
            <person name="Albuquerque L."/>
            <person name="Franca L."/>
            <person name="Froufe H.J.C."/>
            <person name="Barroso C."/>
            <person name="Egas C."/>
            <person name="Da Costa M."/>
            <person name="Margesin R."/>
        </authorList>
    </citation>
    <scope>NUCLEOTIDE SEQUENCE [LARGE SCALE GENOMIC DNA]</scope>
    <source>
        <strain evidence="2 3">AM20-91</strain>
    </source>
</reference>
<evidence type="ECO:0000256" key="1">
    <source>
        <dbReference type="SAM" id="Phobius"/>
    </source>
</evidence>